<protein>
    <submittedName>
        <fullName evidence="1">Methyltransferase domain-containing protein</fullName>
    </submittedName>
</protein>
<organism evidence="1 2">
    <name type="scientific">Candidatus Paenalcaligenes intestinipullorum</name>
    <dbReference type="NCBI Taxonomy" id="2838718"/>
    <lineage>
        <taxon>Bacteria</taxon>
        <taxon>Pseudomonadati</taxon>
        <taxon>Pseudomonadota</taxon>
        <taxon>Betaproteobacteria</taxon>
        <taxon>Burkholderiales</taxon>
        <taxon>Alcaligenaceae</taxon>
        <taxon>Paenalcaligenes</taxon>
    </lineage>
</organism>
<evidence type="ECO:0000313" key="1">
    <source>
        <dbReference type="EMBL" id="HJD44690.1"/>
    </source>
</evidence>
<reference evidence="1" key="1">
    <citation type="journal article" date="2021" name="PeerJ">
        <title>Extensive microbial diversity within the chicken gut microbiome revealed by metagenomics and culture.</title>
        <authorList>
            <person name="Gilroy R."/>
            <person name="Ravi A."/>
            <person name="Getino M."/>
            <person name="Pursley I."/>
            <person name="Horton D.L."/>
            <person name="Alikhan N.F."/>
            <person name="Baker D."/>
            <person name="Gharbi K."/>
            <person name="Hall N."/>
            <person name="Watson M."/>
            <person name="Adriaenssens E.M."/>
            <person name="Foster-Nyarko E."/>
            <person name="Jarju S."/>
            <person name="Secka A."/>
            <person name="Antonio M."/>
            <person name="Oren A."/>
            <person name="Chaudhuri R.R."/>
            <person name="La Ragione R."/>
            <person name="Hildebrand F."/>
            <person name="Pallen M.J."/>
        </authorList>
    </citation>
    <scope>NUCLEOTIDE SEQUENCE</scope>
    <source>
        <strain evidence="1">9264</strain>
    </source>
</reference>
<dbReference type="PANTHER" id="PTHR14614">
    <property type="entry name" value="HEPATOCELLULAR CARCINOMA-ASSOCIATED ANTIGEN"/>
    <property type="match status" value="1"/>
</dbReference>
<proteinExistence type="predicted"/>
<dbReference type="Proteomes" id="UP000823889">
    <property type="component" value="Unassembled WGS sequence"/>
</dbReference>
<accession>A0A9D2RH02</accession>
<dbReference type="GO" id="GO:0032259">
    <property type="term" value="P:methylation"/>
    <property type="evidence" value="ECO:0007669"/>
    <property type="project" value="UniProtKB-KW"/>
</dbReference>
<sequence length="236" mass="26620">MSGYLTRSQTVSIRGALPLSLTLLKDNQQFYDPLGQAQALGVCSASWPLFGLLWPSSIRLAQKIAQRKLCKTERILELGCGLGLASLVAHRQGRNITASDRHPLAQKFLLKNTQANQLPPIPYKYAQWGQPCYAHIATEQGLRPLQSQFDLIMASDVLYERSMAQELAHYVHQHAKPVAEVWVIDPNRGYAGAFTRALEQYGFSMRENRLLSQDRLPNGYGQVEVYNGRFLSYQRV</sequence>
<dbReference type="EMBL" id="DWUQ01000139">
    <property type="protein sequence ID" value="HJD44690.1"/>
    <property type="molecule type" value="Genomic_DNA"/>
</dbReference>
<keyword evidence="1" id="KW-0808">Transferase</keyword>
<dbReference type="Gene3D" id="3.40.50.150">
    <property type="entry name" value="Vaccinia Virus protein VP39"/>
    <property type="match status" value="1"/>
</dbReference>
<comment type="caution">
    <text evidence="1">The sequence shown here is derived from an EMBL/GenBank/DDBJ whole genome shotgun (WGS) entry which is preliminary data.</text>
</comment>
<dbReference type="PANTHER" id="PTHR14614:SF130">
    <property type="entry name" value="PROTEIN-LYSINE N-METHYLTRANSFERASE EEF2KMT"/>
    <property type="match status" value="1"/>
</dbReference>
<dbReference type="Pfam" id="PF10294">
    <property type="entry name" value="Methyltransf_16"/>
    <property type="match status" value="1"/>
</dbReference>
<dbReference type="GO" id="GO:0008168">
    <property type="term" value="F:methyltransferase activity"/>
    <property type="evidence" value="ECO:0007669"/>
    <property type="project" value="UniProtKB-KW"/>
</dbReference>
<dbReference type="AlphaFoldDB" id="A0A9D2RH02"/>
<dbReference type="CDD" id="cd02440">
    <property type="entry name" value="AdoMet_MTases"/>
    <property type="match status" value="1"/>
</dbReference>
<gene>
    <name evidence="1" type="ORF">H9906_06650</name>
</gene>
<dbReference type="InterPro" id="IPR029063">
    <property type="entry name" value="SAM-dependent_MTases_sf"/>
</dbReference>
<dbReference type="SUPFAM" id="SSF53335">
    <property type="entry name" value="S-adenosyl-L-methionine-dependent methyltransferases"/>
    <property type="match status" value="1"/>
</dbReference>
<dbReference type="InterPro" id="IPR019410">
    <property type="entry name" value="Methyltransf_16"/>
</dbReference>
<keyword evidence="1" id="KW-0489">Methyltransferase</keyword>
<name>A0A9D2RH02_9BURK</name>
<evidence type="ECO:0000313" key="2">
    <source>
        <dbReference type="Proteomes" id="UP000823889"/>
    </source>
</evidence>
<reference evidence="1" key="2">
    <citation type="submission" date="2021-04" db="EMBL/GenBank/DDBJ databases">
        <authorList>
            <person name="Gilroy R."/>
        </authorList>
    </citation>
    <scope>NUCLEOTIDE SEQUENCE</scope>
    <source>
        <strain evidence="1">9264</strain>
    </source>
</reference>